<evidence type="ECO:0000313" key="1">
    <source>
        <dbReference type="EMBL" id="EEG07937.1"/>
    </source>
</evidence>
<evidence type="ECO:0000313" key="2">
    <source>
        <dbReference type="Proteomes" id="UP000003165"/>
    </source>
</evidence>
<dbReference type="InterPro" id="IPR050155">
    <property type="entry name" value="HAD-like_hydrolase_sf"/>
</dbReference>
<dbReference type="Gene3D" id="1.10.150.240">
    <property type="entry name" value="Putative phosphatase, domain 2"/>
    <property type="match status" value="1"/>
</dbReference>
<dbReference type="eggNOG" id="COG0546">
    <property type="taxonomic scope" value="Bacteria"/>
</dbReference>
<dbReference type="InterPro" id="IPR023198">
    <property type="entry name" value="PGP-like_dom2"/>
</dbReference>
<dbReference type="EMBL" id="ACIS01000007">
    <property type="protein sequence ID" value="EEG07937.1"/>
    <property type="molecule type" value="Genomic_DNA"/>
</dbReference>
<dbReference type="RefSeq" id="WP_008954745.1">
    <property type="nucleotide sequence ID" value="NZ_ACIS01000007.1"/>
</dbReference>
<keyword evidence="2" id="KW-1185">Reference proteome</keyword>
<name>B9Z5U0_9NEIS</name>
<dbReference type="Gene3D" id="3.40.50.1000">
    <property type="entry name" value="HAD superfamily/HAD-like"/>
    <property type="match status" value="1"/>
</dbReference>
<organism evidence="1 2">
    <name type="scientific">Pseudogulbenkiania ferrooxidans 2002</name>
    <dbReference type="NCBI Taxonomy" id="279714"/>
    <lineage>
        <taxon>Bacteria</taxon>
        <taxon>Pseudomonadati</taxon>
        <taxon>Pseudomonadota</taxon>
        <taxon>Betaproteobacteria</taxon>
        <taxon>Neisseriales</taxon>
        <taxon>Chromobacteriaceae</taxon>
        <taxon>Pseudogulbenkiania</taxon>
    </lineage>
</organism>
<comment type="caution">
    <text evidence="1">The sequence shown here is derived from an EMBL/GenBank/DDBJ whole genome shotgun (WGS) entry which is preliminary data.</text>
</comment>
<reference evidence="1 2" key="1">
    <citation type="submission" date="2009-02" db="EMBL/GenBank/DDBJ databases">
        <title>Sequencing of the draft genome and assembly of Lutiella nitroferrum 2002.</title>
        <authorList>
            <consortium name="US DOE Joint Genome Institute (JGI-PGF)"/>
            <person name="Lucas S."/>
            <person name="Copeland A."/>
            <person name="Lapidus A."/>
            <person name="Glavina del Rio T."/>
            <person name="Tice H."/>
            <person name="Bruce D."/>
            <person name="Goodwin L."/>
            <person name="Pitluck S."/>
            <person name="Larimer F."/>
            <person name="Land M.L."/>
            <person name="Hauser L."/>
            <person name="Coates J.D."/>
        </authorList>
    </citation>
    <scope>NUCLEOTIDE SEQUENCE [LARGE SCALE GENOMIC DNA]</scope>
    <source>
        <strain evidence="1 2">2002</strain>
    </source>
</reference>
<dbReference type="SFLD" id="SFLDG01129">
    <property type="entry name" value="C1.5:_HAD__Beta-PGM__Phosphata"/>
    <property type="match status" value="1"/>
</dbReference>
<dbReference type="Pfam" id="PF13419">
    <property type="entry name" value="HAD_2"/>
    <property type="match status" value="1"/>
</dbReference>
<gene>
    <name evidence="1" type="ORF">FuraDRAFT_2725</name>
</gene>
<keyword evidence="1" id="KW-0378">Hydrolase</keyword>
<dbReference type="GO" id="GO:0005829">
    <property type="term" value="C:cytosol"/>
    <property type="evidence" value="ECO:0007669"/>
    <property type="project" value="TreeGrafter"/>
</dbReference>
<accession>B9Z5U0</accession>
<dbReference type="PANTHER" id="PTHR43434">
    <property type="entry name" value="PHOSPHOGLYCOLATE PHOSPHATASE"/>
    <property type="match status" value="1"/>
</dbReference>
<dbReference type="PANTHER" id="PTHR43434:SF13">
    <property type="entry name" value="PHOSPHOGLYCOLATE PHOSPHATASE"/>
    <property type="match status" value="1"/>
</dbReference>
<dbReference type="InterPro" id="IPR023214">
    <property type="entry name" value="HAD_sf"/>
</dbReference>
<dbReference type="SUPFAM" id="SSF56784">
    <property type="entry name" value="HAD-like"/>
    <property type="match status" value="1"/>
</dbReference>
<dbReference type="AlphaFoldDB" id="B9Z5U0"/>
<proteinExistence type="predicted"/>
<dbReference type="InterPro" id="IPR036412">
    <property type="entry name" value="HAD-like_sf"/>
</dbReference>
<dbReference type="InterPro" id="IPR041492">
    <property type="entry name" value="HAD_2"/>
</dbReference>
<protein>
    <submittedName>
        <fullName evidence="1">HAD-superfamily hydrolase, subfamily IA, variant 1</fullName>
    </submittedName>
</protein>
<sequence length="207" mass="22854">MTYRLAIFDFDGTLVDSFPVFTGMLNQLADLHGFKKIEPHDIPLFRHYSARQIMSHVGLPNWKLPLVARSGIALMRRQADAIVLFDGVEESLRYLAQQGVTLSLITGNSADNVRRILGAERLSLFRHVECGMSIFGKRSRIKKVLARAAVAGNEAIYIGDQITDGEAAHRAGVAFGAVAWGYGSIESLRHCAPEEEFESVAAIRRIA</sequence>
<dbReference type="SFLD" id="SFLDS00003">
    <property type="entry name" value="Haloacid_Dehalogenase"/>
    <property type="match status" value="1"/>
</dbReference>
<dbReference type="Proteomes" id="UP000003165">
    <property type="component" value="Unassembled WGS sequence"/>
</dbReference>
<dbReference type="GO" id="GO:0006281">
    <property type="term" value="P:DNA repair"/>
    <property type="evidence" value="ECO:0007669"/>
    <property type="project" value="TreeGrafter"/>
</dbReference>
<dbReference type="GO" id="GO:0008967">
    <property type="term" value="F:phosphoglycolate phosphatase activity"/>
    <property type="evidence" value="ECO:0007669"/>
    <property type="project" value="TreeGrafter"/>
</dbReference>